<name>A0AAV2ZAJ1_9STRA</name>
<dbReference type="GO" id="GO:0005730">
    <property type="term" value="C:nucleolus"/>
    <property type="evidence" value="ECO:0007669"/>
    <property type="project" value="TreeGrafter"/>
</dbReference>
<reference evidence="15" key="2">
    <citation type="journal article" date="2023" name="Microbiol Resour">
        <title>Decontamination and Annotation of the Draft Genome Sequence of the Oomycete Lagenidium giganteum ARSEF 373.</title>
        <authorList>
            <person name="Morgan W.R."/>
            <person name="Tartar A."/>
        </authorList>
    </citation>
    <scope>NUCLEOTIDE SEQUENCE</scope>
    <source>
        <strain evidence="15">ARSEF 373</strain>
    </source>
</reference>
<dbReference type="Gene3D" id="3.90.930.40">
    <property type="match status" value="1"/>
</dbReference>
<keyword evidence="3" id="KW-0678">Repressor</keyword>
<sequence>MAKQATKGSGDSGAPSGKRRKTNSKEDEVPLLVTKEINEDDVIDSHELASNIELHSAMKGKLLFEWLIYPVTLEDFYANYWEKRPLAIKRKLPKYYDGWFSKDEINRILEDHTLEYGADLDLTKYVDETRHTLNAPGAATSKQVWKHFDDGCSVRLLCPQKFSDPLWRLLSILEHEWGCMAGANTYLTPKNTQGFAPHYDDIEAFLLQVEGTKHWKIYAPLDEARTLPRYSSGNFAQNEVGTPILEVDLEEGDLLYFPRGFVHQAKSSKEHHSLHVTLSTGQQNTIGNFLELLLPEAVAAAINNNVELRRSLPRDYLEYMGVMHSDKDDDPRRTEFSERMKKTLRVVMAEAMSMLDAGSDQMAKHFLADRLPPALEEEEENCTVESSPLLKVTVNTQMRLLRHDLARLVIEDGKAVVYHCKENGRLHHEVPVEALEYELDDAESIEFIFKSYPEYFRVGDLPHEDSDDQIGLVKSLYDAGLLMFLKDE</sequence>
<dbReference type="Proteomes" id="UP001146120">
    <property type="component" value="Unassembled WGS sequence"/>
</dbReference>
<gene>
    <name evidence="15" type="ORF">N0F65_011675</name>
</gene>
<evidence type="ECO:0000256" key="9">
    <source>
        <dbReference type="ARBA" id="ARBA00023015"/>
    </source>
</evidence>
<comment type="subcellular location">
    <subcellularLocation>
        <location evidence="1 12">Nucleus</location>
    </subcellularLocation>
</comment>
<keyword evidence="8 12" id="KW-0408">Iron</keyword>
<keyword evidence="16" id="KW-1185">Reference proteome</keyword>
<accession>A0AAV2ZAJ1</accession>
<dbReference type="EC" id="1.14.11.-" evidence="12"/>
<evidence type="ECO:0000256" key="12">
    <source>
        <dbReference type="RuleBase" id="RU366061"/>
    </source>
</evidence>
<evidence type="ECO:0000256" key="1">
    <source>
        <dbReference type="ARBA" id="ARBA00004123"/>
    </source>
</evidence>
<keyword evidence="5" id="KW-0156">Chromatin regulator</keyword>
<evidence type="ECO:0000259" key="14">
    <source>
        <dbReference type="PROSITE" id="PS51184"/>
    </source>
</evidence>
<dbReference type="PANTHER" id="PTHR13096">
    <property type="entry name" value="MINA53 MYC INDUCED NUCLEAR ANTIGEN"/>
    <property type="match status" value="1"/>
</dbReference>
<feature type="region of interest" description="Disordered" evidence="13">
    <location>
        <begin position="1"/>
        <end position="29"/>
    </location>
</feature>
<evidence type="ECO:0000256" key="10">
    <source>
        <dbReference type="ARBA" id="ARBA00023163"/>
    </source>
</evidence>
<dbReference type="FunFam" id="1.10.10.1500:FF:000001">
    <property type="entry name" value="ribosomal oxygenase 1 isoform X1"/>
    <property type="match status" value="1"/>
</dbReference>
<comment type="function">
    <text evidence="12">Oxygenase that can act as both a histone lysine demethylase and a ribosomal histidine hydroxylase.</text>
</comment>
<dbReference type="InterPro" id="IPR039994">
    <property type="entry name" value="NO66-like"/>
</dbReference>
<dbReference type="Gene3D" id="2.60.120.650">
    <property type="entry name" value="Cupin"/>
    <property type="match status" value="1"/>
</dbReference>
<evidence type="ECO:0000256" key="6">
    <source>
        <dbReference type="ARBA" id="ARBA00022964"/>
    </source>
</evidence>
<keyword evidence="7 12" id="KW-0560">Oxidoreductase</keyword>
<dbReference type="InterPro" id="IPR003347">
    <property type="entry name" value="JmjC_dom"/>
</dbReference>
<dbReference type="EMBL" id="DAKRPA010000021">
    <property type="protein sequence ID" value="DBA03316.1"/>
    <property type="molecule type" value="Genomic_DNA"/>
</dbReference>
<feature type="domain" description="JmjC" evidence="14">
    <location>
        <begin position="158"/>
        <end position="297"/>
    </location>
</feature>
<keyword evidence="10 12" id="KW-0804">Transcription</keyword>
<dbReference type="Gene3D" id="1.10.10.1500">
    <property type="entry name" value="JmjC domain-containing ribosomal oxygenase (ROX), dimer domain"/>
    <property type="match status" value="1"/>
</dbReference>
<comment type="cofactor">
    <cofactor evidence="12">
        <name>Fe(2+)</name>
        <dbReference type="ChEBI" id="CHEBI:29033"/>
    </cofactor>
    <text evidence="12">Binds 1 Fe(2+) ion per subunit.</text>
</comment>
<evidence type="ECO:0000256" key="3">
    <source>
        <dbReference type="ARBA" id="ARBA00022491"/>
    </source>
</evidence>
<dbReference type="FunFam" id="3.90.930.40:FF:000001">
    <property type="entry name" value="ribosomal oxygenase 1 isoform X1"/>
    <property type="match status" value="1"/>
</dbReference>
<evidence type="ECO:0000256" key="4">
    <source>
        <dbReference type="ARBA" id="ARBA00022723"/>
    </source>
</evidence>
<evidence type="ECO:0000313" key="16">
    <source>
        <dbReference type="Proteomes" id="UP001146120"/>
    </source>
</evidence>
<dbReference type="PROSITE" id="PS51184">
    <property type="entry name" value="JMJC"/>
    <property type="match status" value="1"/>
</dbReference>
<evidence type="ECO:0000313" key="15">
    <source>
        <dbReference type="EMBL" id="DBA03316.1"/>
    </source>
</evidence>
<reference evidence="15" key="1">
    <citation type="submission" date="2022-11" db="EMBL/GenBank/DDBJ databases">
        <authorList>
            <person name="Morgan W.R."/>
            <person name="Tartar A."/>
        </authorList>
    </citation>
    <scope>NUCLEOTIDE SEQUENCE</scope>
    <source>
        <strain evidence="15">ARSEF 373</strain>
    </source>
</reference>
<keyword evidence="4 12" id="KW-0479">Metal-binding</keyword>
<keyword evidence="6 12" id="KW-0223">Dioxygenase</keyword>
<proteinExistence type="inferred from homology"/>
<evidence type="ECO:0000256" key="5">
    <source>
        <dbReference type="ARBA" id="ARBA00022853"/>
    </source>
</evidence>
<dbReference type="GO" id="GO:0051864">
    <property type="term" value="F:histone H3K36 demethylase activity"/>
    <property type="evidence" value="ECO:0007669"/>
    <property type="project" value="TreeGrafter"/>
</dbReference>
<protein>
    <recommendedName>
        <fullName evidence="12">Bifunctional lysine-specific demethylase and histidyl-hydroxylase</fullName>
        <ecNumber evidence="12">1.14.11.-</ecNumber>
    </recommendedName>
</protein>
<dbReference type="PANTHER" id="PTHR13096:SF8">
    <property type="entry name" value="RIBOSOMAL OXYGENASE 1"/>
    <property type="match status" value="1"/>
</dbReference>
<keyword evidence="9 12" id="KW-0805">Transcription regulation</keyword>
<evidence type="ECO:0000256" key="2">
    <source>
        <dbReference type="ARBA" id="ARBA00010309"/>
    </source>
</evidence>
<dbReference type="Pfam" id="PF08007">
    <property type="entry name" value="JmjC_2"/>
    <property type="match status" value="1"/>
</dbReference>
<dbReference type="Pfam" id="PF21233">
    <property type="entry name" value="WHD_RIOX1"/>
    <property type="match status" value="1"/>
</dbReference>
<dbReference type="SUPFAM" id="SSF51197">
    <property type="entry name" value="Clavaminate synthase-like"/>
    <property type="match status" value="1"/>
</dbReference>
<dbReference type="AlphaFoldDB" id="A0AAV2ZAJ1"/>
<comment type="similarity">
    <text evidence="2">Belongs to the ROX family. NO66 subfamily.</text>
</comment>
<evidence type="ECO:0000256" key="13">
    <source>
        <dbReference type="SAM" id="MobiDB-lite"/>
    </source>
</evidence>
<dbReference type="GO" id="GO:0005506">
    <property type="term" value="F:iron ion binding"/>
    <property type="evidence" value="ECO:0007669"/>
    <property type="project" value="UniProtKB-UniRule"/>
</dbReference>
<dbReference type="InterPro" id="IPR049043">
    <property type="entry name" value="WHD_RIOX1"/>
</dbReference>
<comment type="caution">
    <text evidence="15">The sequence shown here is derived from an EMBL/GenBank/DDBJ whole genome shotgun (WGS) entry which is preliminary data.</text>
</comment>
<keyword evidence="11 12" id="KW-0539">Nucleus</keyword>
<evidence type="ECO:0000256" key="11">
    <source>
        <dbReference type="ARBA" id="ARBA00023242"/>
    </source>
</evidence>
<organism evidence="15 16">
    <name type="scientific">Lagenidium giganteum</name>
    <dbReference type="NCBI Taxonomy" id="4803"/>
    <lineage>
        <taxon>Eukaryota</taxon>
        <taxon>Sar</taxon>
        <taxon>Stramenopiles</taxon>
        <taxon>Oomycota</taxon>
        <taxon>Peronosporomycetes</taxon>
        <taxon>Pythiales</taxon>
        <taxon>Pythiaceae</taxon>
    </lineage>
</organism>
<evidence type="ECO:0000256" key="8">
    <source>
        <dbReference type="ARBA" id="ARBA00023004"/>
    </source>
</evidence>
<dbReference type="GO" id="GO:0032453">
    <property type="term" value="F:histone H3K4 demethylase activity"/>
    <property type="evidence" value="ECO:0007669"/>
    <property type="project" value="TreeGrafter"/>
</dbReference>
<evidence type="ECO:0000256" key="7">
    <source>
        <dbReference type="ARBA" id="ARBA00023002"/>
    </source>
</evidence>
<dbReference type="FunFam" id="2.60.120.650:FF:000013">
    <property type="entry name" value="Ribosomal oxygenase 1"/>
    <property type="match status" value="1"/>
</dbReference>